<dbReference type="PANTHER" id="PTHR48451:SF1">
    <property type="entry name" value="DUF4218 DOMAIN-CONTAINING PROTEIN"/>
    <property type="match status" value="1"/>
</dbReference>
<evidence type="ECO:0000313" key="2">
    <source>
        <dbReference type="Proteomes" id="UP000245207"/>
    </source>
</evidence>
<keyword evidence="2" id="KW-1185">Reference proteome</keyword>
<dbReference type="Proteomes" id="UP000245207">
    <property type="component" value="Unassembled WGS sequence"/>
</dbReference>
<comment type="caution">
    <text evidence="1">The sequence shown here is derived from an EMBL/GenBank/DDBJ whole genome shotgun (WGS) entry which is preliminary data.</text>
</comment>
<accession>A0A2U1M2E5</accession>
<reference evidence="1 2" key="1">
    <citation type="journal article" date="2018" name="Mol. Plant">
        <title>The genome of Artemisia annua provides insight into the evolution of Asteraceae family and artemisinin biosynthesis.</title>
        <authorList>
            <person name="Shen Q."/>
            <person name="Zhang L."/>
            <person name="Liao Z."/>
            <person name="Wang S."/>
            <person name="Yan T."/>
            <person name="Shi P."/>
            <person name="Liu M."/>
            <person name="Fu X."/>
            <person name="Pan Q."/>
            <person name="Wang Y."/>
            <person name="Lv Z."/>
            <person name="Lu X."/>
            <person name="Zhang F."/>
            <person name="Jiang W."/>
            <person name="Ma Y."/>
            <person name="Chen M."/>
            <person name="Hao X."/>
            <person name="Li L."/>
            <person name="Tang Y."/>
            <person name="Lv G."/>
            <person name="Zhou Y."/>
            <person name="Sun X."/>
            <person name="Brodelius P.E."/>
            <person name="Rose J.K.C."/>
            <person name="Tang K."/>
        </authorList>
    </citation>
    <scope>NUCLEOTIDE SEQUENCE [LARGE SCALE GENOMIC DNA]</scope>
    <source>
        <strain evidence="2">cv. Huhao1</strain>
        <tissue evidence="1">Leaf</tissue>
    </source>
</reference>
<sequence>MCLFNSCGHKLGKVEILELDGKSLAQAHCYVLLNHSKIQPFRDYFLSEKQALRNKPMDSKTIQKLMVEEFPWWLKNQVSLLEKDNVDEEVLSLAIGPNIVAKQYKGVITNGHRFLTRRREEFKKTQNSGVMVEEPRWLRMDTELQDAQ</sequence>
<organism evidence="1 2">
    <name type="scientific">Artemisia annua</name>
    <name type="common">Sweet wormwood</name>
    <dbReference type="NCBI Taxonomy" id="35608"/>
    <lineage>
        <taxon>Eukaryota</taxon>
        <taxon>Viridiplantae</taxon>
        <taxon>Streptophyta</taxon>
        <taxon>Embryophyta</taxon>
        <taxon>Tracheophyta</taxon>
        <taxon>Spermatophyta</taxon>
        <taxon>Magnoliopsida</taxon>
        <taxon>eudicotyledons</taxon>
        <taxon>Gunneridae</taxon>
        <taxon>Pentapetalae</taxon>
        <taxon>asterids</taxon>
        <taxon>campanulids</taxon>
        <taxon>Asterales</taxon>
        <taxon>Asteraceae</taxon>
        <taxon>Asteroideae</taxon>
        <taxon>Anthemideae</taxon>
        <taxon>Artemisiinae</taxon>
        <taxon>Artemisia</taxon>
    </lineage>
</organism>
<dbReference type="OrthoDB" id="1878503at2759"/>
<proteinExistence type="predicted"/>
<protein>
    <submittedName>
        <fullName evidence="1">Uncharacterized protein</fullName>
    </submittedName>
</protein>
<dbReference type="EMBL" id="PKPP01006756">
    <property type="protein sequence ID" value="PWA55429.1"/>
    <property type="molecule type" value="Genomic_DNA"/>
</dbReference>
<evidence type="ECO:0000313" key="1">
    <source>
        <dbReference type="EMBL" id="PWA55429.1"/>
    </source>
</evidence>
<name>A0A2U1M2E5_ARTAN</name>
<dbReference type="AlphaFoldDB" id="A0A2U1M2E5"/>
<dbReference type="PANTHER" id="PTHR48451">
    <property type="entry name" value="DUF4218 DOMAIN-CONTAINING PROTEIN"/>
    <property type="match status" value="1"/>
</dbReference>
<gene>
    <name evidence="1" type="ORF">CTI12_AA427520</name>
</gene>